<evidence type="ECO:0000256" key="1">
    <source>
        <dbReference type="ARBA" id="ARBA00022679"/>
    </source>
</evidence>
<dbReference type="Proteomes" id="UP001152795">
    <property type="component" value="Unassembled WGS sequence"/>
</dbReference>
<feature type="compositionally biased region" description="Basic and acidic residues" evidence="6">
    <location>
        <begin position="381"/>
        <end position="399"/>
    </location>
</feature>
<dbReference type="PANTHER" id="PTHR43671:SF92">
    <property type="entry name" value="SERINE_THREONINE-PROTEIN KINASE NEK10"/>
    <property type="match status" value="1"/>
</dbReference>
<dbReference type="Gene3D" id="1.10.510.10">
    <property type="entry name" value="Transferase(Phosphotransferase) domain 1"/>
    <property type="match status" value="1"/>
</dbReference>
<dbReference type="InterPro" id="IPR011009">
    <property type="entry name" value="Kinase-like_dom_sf"/>
</dbReference>
<dbReference type="Pfam" id="PF00069">
    <property type="entry name" value="Pkinase"/>
    <property type="match status" value="1"/>
</dbReference>
<keyword evidence="5" id="KW-0175">Coiled coil</keyword>
<keyword evidence="2" id="KW-0547">Nucleotide-binding</keyword>
<feature type="coiled-coil region" evidence="5">
    <location>
        <begin position="257"/>
        <end position="284"/>
    </location>
</feature>
<dbReference type="AlphaFoldDB" id="A0A7D9IAC8"/>
<dbReference type="InterPro" id="IPR050660">
    <property type="entry name" value="NEK_Ser/Thr_kinase"/>
</dbReference>
<evidence type="ECO:0000256" key="3">
    <source>
        <dbReference type="ARBA" id="ARBA00022777"/>
    </source>
</evidence>
<protein>
    <submittedName>
        <fullName evidence="7">Serine threonine- kinase Nek10-like isoform X1</fullName>
    </submittedName>
</protein>
<gene>
    <name evidence="7" type="ORF">PACLA_8A040078</name>
</gene>
<dbReference type="GO" id="GO:1902749">
    <property type="term" value="P:regulation of cell cycle G2/M phase transition"/>
    <property type="evidence" value="ECO:0007669"/>
    <property type="project" value="TreeGrafter"/>
</dbReference>
<keyword evidence="3 7" id="KW-0418">Kinase</keyword>
<accession>A0A7D9IAC8</accession>
<feature type="region of interest" description="Disordered" evidence="6">
    <location>
        <begin position="329"/>
        <end position="461"/>
    </location>
</feature>
<reference evidence="7" key="1">
    <citation type="submission" date="2020-04" db="EMBL/GenBank/DDBJ databases">
        <authorList>
            <person name="Alioto T."/>
            <person name="Alioto T."/>
            <person name="Gomez Garrido J."/>
        </authorList>
    </citation>
    <scope>NUCLEOTIDE SEQUENCE</scope>
    <source>
        <strain evidence="7">A484AB</strain>
    </source>
</reference>
<sequence length="617" mass="69558">MKEILLTNPNLGKTTSERNNSSGNIIQETKFLKEQLNHPNVVKYIKAFQQTNTLFVIMEYIEGAPLTEHFNSLKEKKDTFSEERIWNIFVQIVLGLRYLHKEKHIIHRDLTPNNVMLGTEDKVTITDLGLARQKLPDASELTSVVGTMLYWCPEILQHLPYGEKADVWAAGCLLYQMATLRPPFYSSNLLHLATKIVEADYEKIPDDAYSIKLVETVRRCITNDPKNRPDIVEVGSIISEIMMQYTDKLRVKELSLQRKLDRERKRTQKHYHEANRNLQNYQRLFWVNQERSDKMNSVYNSVGYHSMKSGGGSDDSDILLDAVEAYKAGNMTESDQDSGSLGTTPLGMSPMTEGNRSSNEDLLFGKSETQTKNNNNVSPPKKPEDRSSGIPRPPRDKSARRQLVLDISGNKAKSAVPSLASPTLLSPDPTKRRTQSSSSIEMIRRQSGVQPKPRPPSAAATLSISPRKVRQINDPILQILNQLHKIIFITQLPPTLTSNANRRIVEKFKRALFSQQTGSFNLKSEIKKVLEGSKEIIDLSFGFDQPTYLSFQNTTNSQASPMQAELVEGDTHGAGITYEQMQAIVESVLMESGYYDVSPHIKHHRPPLGPIGGLNGR</sequence>
<comment type="caution">
    <text evidence="7">The sequence shown here is derived from an EMBL/GenBank/DDBJ whole genome shotgun (WGS) entry which is preliminary data.</text>
</comment>
<feature type="region of interest" description="Disordered" evidence="6">
    <location>
        <begin position="1"/>
        <end position="22"/>
    </location>
</feature>
<dbReference type="EMBL" id="CACRXK020005006">
    <property type="protein sequence ID" value="CAB4004809.1"/>
    <property type="molecule type" value="Genomic_DNA"/>
</dbReference>
<evidence type="ECO:0000256" key="4">
    <source>
        <dbReference type="ARBA" id="ARBA00022840"/>
    </source>
</evidence>
<evidence type="ECO:0000256" key="6">
    <source>
        <dbReference type="SAM" id="MobiDB-lite"/>
    </source>
</evidence>
<keyword evidence="4" id="KW-0067">ATP-binding</keyword>
<proteinExistence type="predicted"/>
<dbReference type="InterPro" id="IPR008266">
    <property type="entry name" value="Tyr_kinase_AS"/>
</dbReference>
<dbReference type="GO" id="GO:0004674">
    <property type="term" value="F:protein serine/threonine kinase activity"/>
    <property type="evidence" value="ECO:0007669"/>
    <property type="project" value="TreeGrafter"/>
</dbReference>
<dbReference type="PROSITE" id="PS50011">
    <property type="entry name" value="PROTEIN_KINASE_DOM"/>
    <property type="match status" value="1"/>
</dbReference>
<organism evidence="7 8">
    <name type="scientific">Paramuricea clavata</name>
    <name type="common">Red gorgonian</name>
    <name type="synonym">Violescent sea-whip</name>
    <dbReference type="NCBI Taxonomy" id="317549"/>
    <lineage>
        <taxon>Eukaryota</taxon>
        <taxon>Metazoa</taxon>
        <taxon>Cnidaria</taxon>
        <taxon>Anthozoa</taxon>
        <taxon>Octocorallia</taxon>
        <taxon>Malacalcyonacea</taxon>
        <taxon>Plexauridae</taxon>
        <taxon>Paramuricea</taxon>
    </lineage>
</organism>
<evidence type="ECO:0000313" key="8">
    <source>
        <dbReference type="Proteomes" id="UP001152795"/>
    </source>
</evidence>
<keyword evidence="1" id="KW-0808">Transferase</keyword>
<dbReference type="PANTHER" id="PTHR43671">
    <property type="entry name" value="SERINE/THREONINE-PROTEIN KINASE NEK"/>
    <property type="match status" value="1"/>
</dbReference>
<feature type="compositionally biased region" description="Polar residues" evidence="6">
    <location>
        <begin position="7"/>
        <end position="22"/>
    </location>
</feature>
<dbReference type="SUPFAM" id="SSF56112">
    <property type="entry name" value="Protein kinase-like (PK-like)"/>
    <property type="match status" value="1"/>
</dbReference>
<evidence type="ECO:0000256" key="2">
    <source>
        <dbReference type="ARBA" id="ARBA00022741"/>
    </source>
</evidence>
<dbReference type="GO" id="GO:0005524">
    <property type="term" value="F:ATP binding"/>
    <property type="evidence" value="ECO:0007669"/>
    <property type="project" value="UniProtKB-KW"/>
</dbReference>
<evidence type="ECO:0000256" key="5">
    <source>
        <dbReference type="SAM" id="Coils"/>
    </source>
</evidence>
<feature type="compositionally biased region" description="Polar residues" evidence="6">
    <location>
        <begin position="331"/>
        <end position="343"/>
    </location>
</feature>
<keyword evidence="8" id="KW-1185">Reference proteome</keyword>
<evidence type="ECO:0000313" key="7">
    <source>
        <dbReference type="EMBL" id="CAB4004809.1"/>
    </source>
</evidence>
<name>A0A7D9IAC8_PARCT</name>
<dbReference type="InterPro" id="IPR000719">
    <property type="entry name" value="Prot_kinase_dom"/>
</dbReference>
<dbReference type="OrthoDB" id="248923at2759"/>
<dbReference type="PROSITE" id="PS00109">
    <property type="entry name" value="PROTEIN_KINASE_TYR"/>
    <property type="match status" value="1"/>
</dbReference>